<dbReference type="GO" id="GO:0046872">
    <property type="term" value="F:metal ion binding"/>
    <property type="evidence" value="ECO:0007669"/>
    <property type="project" value="InterPro"/>
</dbReference>
<proteinExistence type="predicted"/>
<protein>
    <submittedName>
        <fullName evidence="3">DEBR0S3_05116g1_1</fullName>
    </submittedName>
</protein>
<dbReference type="InterPro" id="IPR007863">
    <property type="entry name" value="Peptidase_M16_C"/>
</dbReference>
<dbReference type="PANTHER" id="PTHR43016:SF16">
    <property type="entry name" value="METALLOPROTEASE, PUTATIVE (AFU_ORTHOLOGUE AFUA_4G07610)-RELATED"/>
    <property type="match status" value="1"/>
</dbReference>
<dbReference type="Gene3D" id="3.30.830.10">
    <property type="entry name" value="Metalloenzyme, LuxS/M16 peptidase-like"/>
    <property type="match status" value="4"/>
</dbReference>
<keyword evidence="4" id="KW-1185">Reference proteome</keyword>
<dbReference type="EMBL" id="CABFWN010000003">
    <property type="protein sequence ID" value="VUG18219.1"/>
    <property type="molecule type" value="Genomic_DNA"/>
</dbReference>
<feature type="domain" description="Peptidase M16 N-terminal" evidence="1">
    <location>
        <begin position="63"/>
        <end position="142"/>
    </location>
</feature>
<name>A0A7D9CYP6_DEKBR</name>
<organism evidence="3 4">
    <name type="scientific">Dekkera bruxellensis</name>
    <name type="common">Brettanomyces custersii</name>
    <dbReference type="NCBI Taxonomy" id="5007"/>
    <lineage>
        <taxon>Eukaryota</taxon>
        <taxon>Fungi</taxon>
        <taxon>Dikarya</taxon>
        <taxon>Ascomycota</taxon>
        <taxon>Saccharomycotina</taxon>
        <taxon>Pichiomycetes</taxon>
        <taxon>Pichiales</taxon>
        <taxon>Pichiaceae</taxon>
        <taxon>Brettanomyces</taxon>
    </lineage>
</organism>
<dbReference type="InterPro" id="IPR011765">
    <property type="entry name" value="Pept_M16_N"/>
</dbReference>
<evidence type="ECO:0000313" key="4">
    <source>
        <dbReference type="Proteomes" id="UP000478008"/>
    </source>
</evidence>
<feature type="domain" description="Peptidase M16 C-terminal" evidence="2">
    <location>
        <begin position="202"/>
        <end position="367"/>
    </location>
</feature>
<evidence type="ECO:0000259" key="2">
    <source>
        <dbReference type="Pfam" id="PF05193"/>
    </source>
</evidence>
<reference evidence="3 4" key="1">
    <citation type="submission" date="2019-07" db="EMBL/GenBank/DDBJ databases">
        <authorList>
            <person name="Friedrich A."/>
            <person name="Schacherer J."/>
        </authorList>
    </citation>
    <scope>NUCLEOTIDE SEQUENCE [LARGE SCALE GENOMIC DNA]</scope>
</reference>
<dbReference type="Pfam" id="PF05193">
    <property type="entry name" value="Peptidase_M16_C"/>
    <property type="match status" value="1"/>
</dbReference>
<dbReference type="SUPFAM" id="SSF63411">
    <property type="entry name" value="LuxS/MPP-like metallohydrolase"/>
    <property type="match status" value="4"/>
</dbReference>
<evidence type="ECO:0000313" key="3">
    <source>
        <dbReference type="EMBL" id="VUG18219.1"/>
    </source>
</evidence>
<evidence type="ECO:0000259" key="1">
    <source>
        <dbReference type="Pfam" id="PF00675"/>
    </source>
</evidence>
<accession>A0A7D9CYP6</accession>
<dbReference type="FunFam" id="3.30.830.10:FF:000015">
    <property type="entry name" value="Putative zinc metalloprotease"/>
    <property type="match status" value="1"/>
</dbReference>
<dbReference type="AlphaFoldDB" id="A0A7D9CYP6"/>
<gene>
    <name evidence="3" type="ORF">DEBR0S3_05116G</name>
</gene>
<dbReference type="InterPro" id="IPR011249">
    <property type="entry name" value="Metalloenz_LuxS/M16"/>
</dbReference>
<dbReference type="Pfam" id="PF00675">
    <property type="entry name" value="Peptidase_M16"/>
    <property type="match status" value="1"/>
</dbReference>
<dbReference type="Proteomes" id="UP000478008">
    <property type="component" value="Unassembled WGS sequence"/>
</dbReference>
<dbReference type="PANTHER" id="PTHR43016">
    <property type="entry name" value="PRESEQUENCE PROTEASE"/>
    <property type="match status" value="1"/>
</dbReference>
<sequence>MNYLRRAMQTSFFKLESNFKLDYAPCSVKKWRSSRTGLELTLISQKSPIVNGYFAVGTEILDDSGCPHTLEHLVFMGSKKYPYKGLLDLLGNMAFSVTNAWTATDQTVYTLTTAGWDGFRMLLPVYLDHILYPKITDAACYTEVYHLDGEAKDKGVVYSEMQAIENQPSFIQGLTAQRTLYKKSGYKSETGGLTKNLRILKNDEIRKYHSENYRPDNLCIIISGSVDEGELLDVMTRVDSELDSLPAVPRKRPFLDSPHDEPLTTLVKKTVEFPDEDESSSEVQFSWIGPDGRDLVMDQAVDILCKYFTSTAVSLFSQHFIEVDEPLATSSDFYSDSFLKTGINIQFSNVPTNEADTFPEKVLKLMNDHCDSKKLDFKRLRDLVEQSRRKYLFSSEKSPDSAINMAIFEALYGNADGSSLEQWLKDLHEYDKLLTWSVDKWAQTYKKYFLNNKPCIVVAKPSAKLYSKLKQENEKLIGDRRAKLGKNGLKDLERKLQEAEAENEKPVPKKIIDKFGQPNPSKIEFIKTTPIAAGLNKDLVNDSSSSVVQDILGDQPANFPLYVHMENIESNFAIINILFSSEVIDKKYLPYSNILRNLLSFPLRNDDGTLTPYDELIKQINQDMLGCVFSSSFQGSFAELFSLKMTIPAENYVKAIDWCYKLLFKTEFDKKRILITLRNAINRLPEVKRSGTVMLGSLMNKVLFTDRSLRKANDVYQNQQFFRDLLKQIETDEGFEKLVSILEKVRSQMFDLANMRVFVVLDHTKIEHPLSSWESFIKKVEEKKGLPGKLVPLPLTSNVLSLDGLNKEKKCFIVTTPGSDSSYMYLQTKVPFEYDSKDAFKIILGAEFFQCVEGPFWKAIRGTGLAYGANMYKNFETGQLTFSIYRGVDTQKCYEAAKKVVSDYSNGVLAINDEMKRAAVSSVVNMLTNGQSNYFEAATAEFFNINLSRRGQDYSKRLMNEISSISTDDLLYIFNKYFIPVFDPSRSICFISCNPAQEESTTKYFKNIGYKVFVEHVSPSDEDNVDVTEESKL</sequence>
<dbReference type="FunFam" id="3.30.830.10:FF:000031">
    <property type="entry name" value="Putative zinc metalloprotease"/>
    <property type="match status" value="1"/>
</dbReference>